<dbReference type="PROSITE" id="PS51318">
    <property type="entry name" value="TAT"/>
    <property type="match status" value="1"/>
</dbReference>
<dbReference type="AlphaFoldDB" id="A0A9X8QP46"/>
<dbReference type="Proteomes" id="UP000184388">
    <property type="component" value="Unassembled WGS sequence"/>
</dbReference>
<name>A0A9X8QP46_9ACTN</name>
<organism evidence="2 3">
    <name type="scientific">Streptomyces yunnanensis</name>
    <dbReference type="NCBI Taxonomy" id="156453"/>
    <lineage>
        <taxon>Bacteria</taxon>
        <taxon>Bacillati</taxon>
        <taxon>Actinomycetota</taxon>
        <taxon>Actinomycetes</taxon>
        <taxon>Kitasatosporales</taxon>
        <taxon>Streptomycetaceae</taxon>
        <taxon>Streptomyces</taxon>
    </lineage>
</organism>
<gene>
    <name evidence="2" type="ORF">SAMN05216268_102337</name>
</gene>
<dbReference type="InterPro" id="IPR006311">
    <property type="entry name" value="TAT_signal"/>
</dbReference>
<evidence type="ECO:0000313" key="3">
    <source>
        <dbReference type="Proteomes" id="UP000184388"/>
    </source>
</evidence>
<evidence type="ECO:0000313" key="2">
    <source>
        <dbReference type="EMBL" id="SHL04207.1"/>
    </source>
</evidence>
<sequence>MPFPTPTPSLPTPPRCEVPHFAPVRPGGVRARWRGAGRRRLLAAALATTAAALVTGLTHGPARTASAPVAHPAAAGCGER</sequence>
<feature type="region of interest" description="Disordered" evidence="1">
    <location>
        <begin position="61"/>
        <end position="80"/>
    </location>
</feature>
<protein>
    <submittedName>
        <fullName evidence="2">Uncharacterized protein</fullName>
    </submittedName>
</protein>
<dbReference type="EMBL" id="FRBK01000002">
    <property type="protein sequence ID" value="SHL04207.1"/>
    <property type="molecule type" value="Genomic_DNA"/>
</dbReference>
<evidence type="ECO:0000256" key="1">
    <source>
        <dbReference type="SAM" id="MobiDB-lite"/>
    </source>
</evidence>
<comment type="caution">
    <text evidence="2">The sequence shown here is derived from an EMBL/GenBank/DDBJ whole genome shotgun (WGS) entry which is preliminary data.</text>
</comment>
<accession>A0A9X8QP46</accession>
<proteinExistence type="predicted"/>
<reference evidence="3" key="1">
    <citation type="submission" date="2016-11" db="EMBL/GenBank/DDBJ databases">
        <authorList>
            <person name="Jaros S."/>
            <person name="Januszkiewicz K."/>
            <person name="Wedrychowicz H."/>
        </authorList>
    </citation>
    <scope>NUCLEOTIDE SEQUENCE [LARGE SCALE GENOMIC DNA]</scope>
    <source>
        <strain evidence="3">CGMCC 4.3555</strain>
    </source>
</reference>